<dbReference type="InterPro" id="IPR008972">
    <property type="entry name" value="Cupredoxin"/>
</dbReference>
<evidence type="ECO:0000256" key="5">
    <source>
        <dbReference type="ARBA" id="ARBA00023008"/>
    </source>
</evidence>
<dbReference type="Pfam" id="PF07732">
    <property type="entry name" value="Cu-oxidase_3"/>
    <property type="match status" value="1"/>
</dbReference>
<dbReference type="EMBL" id="JAEPRE010000105">
    <property type="protein sequence ID" value="KAG2232617.1"/>
    <property type="molecule type" value="Genomic_DNA"/>
</dbReference>
<evidence type="ECO:0000313" key="12">
    <source>
        <dbReference type="Proteomes" id="UP000613177"/>
    </source>
</evidence>
<keyword evidence="5" id="KW-0186">Copper</keyword>
<organism evidence="11 12">
    <name type="scientific">Thamnidium elegans</name>
    <dbReference type="NCBI Taxonomy" id="101142"/>
    <lineage>
        <taxon>Eukaryota</taxon>
        <taxon>Fungi</taxon>
        <taxon>Fungi incertae sedis</taxon>
        <taxon>Mucoromycota</taxon>
        <taxon>Mucoromycotina</taxon>
        <taxon>Mucoromycetes</taxon>
        <taxon>Mucorales</taxon>
        <taxon>Mucorineae</taxon>
        <taxon>Mucoraceae</taxon>
        <taxon>Thamnidium</taxon>
    </lineage>
</organism>
<evidence type="ECO:0000259" key="9">
    <source>
        <dbReference type="Pfam" id="PF07731"/>
    </source>
</evidence>
<evidence type="ECO:0000259" key="8">
    <source>
        <dbReference type="Pfam" id="PF00394"/>
    </source>
</evidence>
<dbReference type="InterPro" id="IPR011706">
    <property type="entry name" value="Cu-oxidase_C"/>
</dbReference>
<dbReference type="Pfam" id="PF00394">
    <property type="entry name" value="Cu-oxidase"/>
    <property type="match status" value="1"/>
</dbReference>
<evidence type="ECO:0000256" key="7">
    <source>
        <dbReference type="SAM" id="SignalP"/>
    </source>
</evidence>
<keyword evidence="6" id="KW-0472">Membrane</keyword>
<feature type="signal peptide" evidence="7">
    <location>
        <begin position="1"/>
        <end position="15"/>
    </location>
</feature>
<keyword evidence="6" id="KW-0812">Transmembrane</keyword>
<dbReference type="PANTHER" id="PTHR11709">
    <property type="entry name" value="MULTI-COPPER OXIDASE"/>
    <property type="match status" value="1"/>
</dbReference>
<keyword evidence="2" id="KW-0479">Metal-binding</keyword>
<name>A0A8H7SQT5_9FUNG</name>
<dbReference type="PROSITE" id="PS00079">
    <property type="entry name" value="MULTICOPPER_OXIDASE1"/>
    <property type="match status" value="1"/>
</dbReference>
<dbReference type="InterPro" id="IPR045087">
    <property type="entry name" value="Cu-oxidase_fam"/>
</dbReference>
<dbReference type="InterPro" id="IPR044130">
    <property type="entry name" value="CuRO_2_Fet3-like"/>
</dbReference>
<feature type="domain" description="Plastocyanin-like" evidence="8">
    <location>
        <begin position="150"/>
        <end position="273"/>
    </location>
</feature>
<evidence type="ECO:0008006" key="13">
    <source>
        <dbReference type="Google" id="ProtNLM"/>
    </source>
</evidence>
<evidence type="ECO:0000259" key="10">
    <source>
        <dbReference type="Pfam" id="PF07732"/>
    </source>
</evidence>
<dbReference type="GO" id="GO:0016491">
    <property type="term" value="F:oxidoreductase activity"/>
    <property type="evidence" value="ECO:0007669"/>
    <property type="project" value="UniProtKB-KW"/>
</dbReference>
<feature type="chain" id="PRO_5034300870" description="Laccase" evidence="7">
    <location>
        <begin position="16"/>
        <end position="557"/>
    </location>
</feature>
<sequence>MKWSLVLLLVPIITAKKVVYDWNLQYKHINPDGLRERRVIAINNQWPPPPVKLNINDTLVIHLVNNLNEPTTVHAHGINQDNGTNHMDGAGMVTQCAIAGQHNFTYEFPVKQAGTFWLHSHYKVQYMDGLRVPLIVYDHTEPVEYDYDETITVSDSYTNLEQYMNHENLDGVEPVPQSGLINDHTNTTISFKPNKTYRLRLINMSGLAVFQVHIDHHDMQVIEVDGVLTKPTAAKMVYLASGQRISVLVRTKLTSKLNYYFHANMAPVMFDEIPDDLQLNIEAPIYYGDKQADFASRQDAIHGTYDDAYIFPLKESSALIPDRQINMTIDFMENTDGLNHGVINDIPYLPPLVPTLHTLLTIEKQYLNNTLVYGPQSQTFINELDQVVEIVLNNLDDGPHPFHLHGHTFQVIARGKGVYSPNTKITIPENPTVRDTIGVPSNGYVIIRFKANNPGVWFFHCHVDWHLPAGLAATFITAPELAREKFLPLSKELYDLCVSTNHPPTGNAAGKPGLDLDGAPDGIRPIKNPFVLGCLIATLVGLSTIIWHVWVDPDKIE</sequence>
<evidence type="ECO:0000256" key="6">
    <source>
        <dbReference type="SAM" id="Phobius"/>
    </source>
</evidence>
<feature type="transmembrane region" description="Helical" evidence="6">
    <location>
        <begin position="530"/>
        <end position="551"/>
    </location>
</feature>
<evidence type="ECO:0000313" key="11">
    <source>
        <dbReference type="EMBL" id="KAG2232617.1"/>
    </source>
</evidence>
<protein>
    <recommendedName>
        <fullName evidence="13">Laccase</fullName>
    </recommendedName>
</protein>
<accession>A0A8H7SQT5</accession>
<gene>
    <name evidence="11" type="ORF">INT48_001306</name>
</gene>
<dbReference type="InterPro" id="IPR002355">
    <property type="entry name" value="Cu_oxidase_Cu_BS"/>
</dbReference>
<keyword evidence="3 7" id="KW-0732">Signal</keyword>
<comment type="caution">
    <text evidence="11">The sequence shown here is derived from an EMBL/GenBank/DDBJ whole genome shotgun (WGS) entry which is preliminary data.</text>
</comment>
<dbReference type="AlphaFoldDB" id="A0A8H7SQT5"/>
<dbReference type="CDD" id="cd13877">
    <property type="entry name" value="CuRO_2_Fet3p_like"/>
    <property type="match status" value="1"/>
</dbReference>
<proteinExistence type="inferred from homology"/>
<feature type="domain" description="Plastocyanin-like" evidence="9">
    <location>
        <begin position="349"/>
        <end position="479"/>
    </location>
</feature>
<evidence type="ECO:0000256" key="4">
    <source>
        <dbReference type="ARBA" id="ARBA00023002"/>
    </source>
</evidence>
<dbReference type="PANTHER" id="PTHR11709:SF361">
    <property type="entry name" value="IRON TRANSPORT MULTICOPPER OXIDASE FET3"/>
    <property type="match status" value="1"/>
</dbReference>
<keyword evidence="4" id="KW-0560">Oxidoreductase</keyword>
<dbReference type="Proteomes" id="UP000613177">
    <property type="component" value="Unassembled WGS sequence"/>
</dbReference>
<evidence type="ECO:0000256" key="2">
    <source>
        <dbReference type="ARBA" id="ARBA00022723"/>
    </source>
</evidence>
<reference evidence="11" key="1">
    <citation type="submission" date="2021-01" db="EMBL/GenBank/DDBJ databases">
        <title>Metabolic potential, ecology and presence of endohyphal bacteria is reflected in genomic diversity of Mucoromycotina.</title>
        <authorList>
            <person name="Muszewska A."/>
            <person name="Okrasinska A."/>
            <person name="Steczkiewicz K."/>
            <person name="Drgas O."/>
            <person name="Orlowska M."/>
            <person name="Perlinska-Lenart U."/>
            <person name="Aleksandrzak-Piekarczyk T."/>
            <person name="Szatraj K."/>
            <person name="Zielenkiewicz U."/>
            <person name="Pilsyk S."/>
            <person name="Malc E."/>
            <person name="Mieczkowski P."/>
            <person name="Kruszewska J.S."/>
            <person name="Biernat P."/>
            <person name="Pawlowska J."/>
        </authorList>
    </citation>
    <scope>NUCLEOTIDE SEQUENCE</scope>
    <source>
        <strain evidence="11">WA0000018081</strain>
    </source>
</reference>
<comment type="similarity">
    <text evidence="1">Belongs to the multicopper oxidase family.</text>
</comment>
<dbReference type="Gene3D" id="2.60.40.420">
    <property type="entry name" value="Cupredoxins - blue copper proteins"/>
    <property type="match status" value="3"/>
</dbReference>
<dbReference type="InterPro" id="IPR011707">
    <property type="entry name" value="Cu-oxidase-like_N"/>
</dbReference>
<dbReference type="GO" id="GO:0005507">
    <property type="term" value="F:copper ion binding"/>
    <property type="evidence" value="ECO:0007669"/>
    <property type="project" value="InterPro"/>
</dbReference>
<dbReference type="Pfam" id="PF07731">
    <property type="entry name" value="Cu-oxidase_2"/>
    <property type="match status" value="1"/>
</dbReference>
<keyword evidence="6" id="KW-1133">Transmembrane helix</keyword>
<dbReference type="GO" id="GO:0006811">
    <property type="term" value="P:monoatomic ion transport"/>
    <property type="evidence" value="ECO:0007669"/>
    <property type="project" value="InterPro"/>
</dbReference>
<evidence type="ECO:0000256" key="1">
    <source>
        <dbReference type="ARBA" id="ARBA00010609"/>
    </source>
</evidence>
<keyword evidence="12" id="KW-1185">Reference proteome</keyword>
<dbReference type="SUPFAM" id="SSF49503">
    <property type="entry name" value="Cupredoxins"/>
    <property type="match status" value="3"/>
</dbReference>
<dbReference type="InterPro" id="IPR001117">
    <property type="entry name" value="Cu-oxidase_2nd"/>
</dbReference>
<dbReference type="InterPro" id="IPR033138">
    <property type="entry name" value="Cu_oxidase_CS"/>
</dbReference>
<evidence type="ECO:0000256" key="3">
    <source>
        <dbReference type="ARBA" id="ARBA00022729"/>
    </source>
</evidence>
<dbReference type="PROSITE" id="PS00080">
    <property type="entry name" value="MULTICOPPER_OXIDASE2"/>
    <property type="match status" value="1"/>
</dbReference>
<feature type="domain" description="Plastocyanin-like" evidence="10">
    <location>
        <begin position="24"/>
        <end position="139"/>
    </location>
</feature>